<organism evidence="2 4">
    <name type="scientific">Flavobacterium gawalongense</name>
    <dbReference type="NCBI Taxonomy" id="2594432"/>
    <lineage>
        <taxon>Bacteria</taxon>
        <taxon>Pseudomonadati</taxon>
        <taxon>Bacteroidota</taxon>
        <taxon>Flavobacteriia</taxon>
        <taxon>Flavobacteriales</taxon>
        <taxon>Flavobacteriaceae</taxon>
        <taxon>Flavobacterium</taxon>
    </lineage>
</organism>
<evidence type="ECO:0000313" key="1">
    <source>
        <dbReference type="EMBL" id="TRX09381.1"/>
    </source>
</evidence>
<dbReference type="OrthoDB" id="9958567at2"/>
<reference evidence="3 4" key="1">
    <citation type="submission" date="2019-07" db="EMBL/GenBank/DDBJ databases">
        <title>Novel species of Flavobacterium.</title>
        <authorList>
            <person name="Liu Q."/>
            <person name="Xin Y.-H."/>
        </authorList>
    </citation>
    <scope>NUCLEOTIDE SEQUENCE [LARGE SCALE GENOMIC DNA]</scope>
    <source>
        <strain evidence="1 3">GSP39</strain>
        <strain evidence="2 4">GSR22</strain>
    </source>
</reference>
<gene>
    <name evidence="2" type="ORF">FNW11_01940</name>
    <name evidence="1" type="ORF">FNW12_02840</name>
</gene>
<name>A0A553BXA3_9FLAO</name>
<evidence type="ECO:0008006" key="5">
    <source>
        <dbReference type="Google" id="ProtNLM"/>
    </source>
</evidence>
<sequence>MKKINFLITSLVVIGLTTIFYACEEESSIDSPVDNTICTTTSSGCGGSFETCANSTSVWYTYNGKKYTCSSTSNCNSAATALVNDMCSKSAVSKTDFDKKVQDVLNTFPTNNK</sequence>
<protein>
    <recommendedName>
        <fullName evidence="5">Lipoprotein</fullName>
    </recommendedName>
</protein>
<dbReference type="PROSITE" id="PS51257">
    <property type="entry name" value="PROKAR_LIPOPROTEIN"/>
    <property type="match status" value="1"/>
</dbReference>
<dbReference type="RefSeq" id="WP_143385939.1">
    <property type="nucleotide sequence ID" value="NZ_VJZL01000002.1"/>
</dbReference>
<dbReference type="Proteomes" id="UP000318528">
    <property type="component" value="Unassembled WGS sequence"/>
</dbReference>
<keyword evidence="3" id="KW-1185">Reference proteome</keyword>
<evidence type="ECO:0000313" key="3">
    <source>
        <dbReference type="Proteomes" id="UP000318528"/>
    </source>
</evidence>
<accession>A0A553BXA3</accession>
<dbReference type="EMBL" id="VJZL01000002">
    <property type="protein sequence ID" value="TRX12805.1"/>
    <property type="molecule type" value="Genomic_DNA"/>
</dbReference>
<dbReference type="AlphaFoldDB" id="A0A553BXA3"/>
<comment type="caution">
    <text evidence="2">The sequence shown here is derived from an EMBL/GenBank/DDBJ whole genome shotgun (WGS) entry which is preliminary data.</text>
</comment>
<dbReference type="EMBL" id="VJZN01000003">
    <property type="protein sequence ID" value="TRX09381.1"/>
    <property type="molecule type" value="Genomic_DNA"/>
</dbReference>
<evidence type="ECO:0000313" key="2">
    <source>
        <dbReference type="EMBL" id="TRX12805.1"/>
    </source>
</evidence>
<proteinExistence type="predicted"/>
<evidence type="ECO:0000313" key="4">
    <source>
        <dbReference type="Proteomes" id="UP000318669"/>
    </source>
</evidence>
<dbReference type="Proteomes" id="UP000318669">
    <property type="component" value="Unassembled WGS sequence"/>
</dbReference>